<keyword evidence="2" id="KW-1185">Reference proteome</keyword>
<dbReference type="RefSeq" id="WP_285867284.1">
    <property type="nucleotide sequence ID" value="NZ_JARFYM010000003.1"/>
</dbReference>
<evidence type="ECO:0000313" key="1">
    <source>
        <dbReference type="EMBL" id="MDL2398433.1"/>
    </source>
</evidence>
<name>A0ABT7JRV3_9HYPH</name>
<accession>A0ABT7JRV3</accession>
<dbReference type="EMBL" id="JARFYM010000003">
    <property type="protein sequence ID" value="MDL2398433.1"/>
    <property type="molecule type" value="Genomic_DNA"/>
</dbReference>
<protein>
    <submittedName>
        <fullName evidence="1">Uncharacterized protein</fullName>
    </submittedName>
</protein>
<comment type="caution">
    <text evidence="1">The sequence shown here is derived from an EMBL/GenBank/DDBJ whole genome shotgun (WGS) entry which is preliminary data.</text>
</comment>
<proteinExistence type="predicted"/>
<organism evidence="1 2">
    <name type="scientific">Rhizobium mayense</name>
    <dbReference type="NCBI Taxonomy" id="1312184"/>
    <lineage>
        <taxon>Bacteria</taxon>
        <taxon>Pseudomonadati</taxon>
        <taxon>Pseudomonadota</taxon>
        <taxon>Alphaproteobacteria</taxon>
        <taxon>Hyphomicrobiales</taxon>
        <taxon>Rhizobiaceae</taxon>
        <taxon>Rhizobium/Agrobacterium group</taxon>
        <taxon>Rhizobium</taxon>
    </lineage>
</organism>
<dbReference type="Proteomes" id="UP001172645">
    <property type="component" value="Unassembled WGS sequence"/>
</dbReference>
<sequence length="49" mass="5570">MKPEEFKAWLALMQVAGKINKQGDAAPLLGRTEQWVTNCRRNGIDKVTR</sequence>
<gene>
    <name evidence="1" type="ORF">PY649_05930</name>
</gene>
<evidence type="ECO:0000313" key="2">
    <source>
        <dbReference type="Proteomes" id="UP001172645"/>
    </source>
</evidence>
<reference evidence="1" key="1">
    <citation type="submission" date="2023-06" db="EMBL/GenBank/DDBJ databases">
        <title>Phylogenetic Diversity of Rhizobium strains.</title>
        <authorList>
            <person name="Moura F.T."/>
            <person name="Helene L.C.F."/>
            <person name="Hungria M."/>
        </authorList>
    </citation>
    <scope>NUCLEOTIDE SEQUENCE</scope>
    <source>
        <strain evidence="1">CCGE526</strain>
    </source>
</reference>